<sequence>MRRILLFLPLTLFVAIVLVFAFRLWAPGDTIVRSRMVGKPMPDFALKPIVPNHPGLAAGDLHAGQPRLVNVFASWCIPCRVEAPQLETVKARGIPIDAIAIRDKSADVTAFLKSNGDPFERIGDDPRSQVQFALGSSGVPETFVVDGAGIIRHQHIGEIRPEDVDGIIRAFEAAR</sequence>
<accession>A0A2P7QPE8</accession>
<protein>
    <submittedName>
        <fullName evidence="6">DsbE family thiol:disulfide interchange protein</fullName>
    </submittedName>
</protein>
<dbReference type="InterPro" id="IPR036249">
    <property type="entry name" value="Thioredoxin-like_sf"/>
</dbReference>
<reference evidence="6 7" key="1">
    <citation type="submission" date="2018-03" db="EMBL/GenBank/DDBJ databases">
        <title>The draft genome of Sphingosinicella sp. GL-C-18.</title>
        <authorList>
            <person name="Liu L."/>
            <person name="Li L."/>
            <person name="Liang L."/>
            <person name="Zhang X."/>
            <person name="Wang T."/>
        </authorList>
    </citation>
    <scope>NUCLEOTIDE SEQUENCE [LARGE SCALE GENOMIC DNA]</scope>
    <source>
        <strain evidence="6 7">GL-C-18</strain>
    </source>
</reference>
<evidence type="ECO:0000256" key="2">
    <source>
        <dbReference type="ARBA" id="ARBA00022748"/>
    </source>
</evidence>
<evidence type="ECO:0000256" key="3">
    <source>
        <dbReference type="ARBA" id="ARBA00023157"/>
    </source>
</evidence>
<dbReference type="InterPro" id="IPR013740">
    <property type="entry name" value="Redoxin"/>
</dbReference>
<dbReference type="PANTHER" id="PTHR42852">
    <property type="entry name" value="THIOL:DISULFIDE INTERCHANGE PROTEIN DSBE"/>
    <property type="match status" value="1"/>
</dbReference>
<dbReference type="GO" id="GO:0016491">
    <property type="term" value="F:oxidoreductase activity"/>
    <property type="evidence" value="ECO:0007669"/>
    <property type="project" value="InterPro"/>
</dbReference>
<comment type="caution">
    <text evidence="6">The sequence shown here is derived from an EMBL/GenBank/DDBJ whole genome shotgun (WGS) entry which is preliminary data.</text>
</comment>
<evidence type="ECO:0000313" key="7">
    <source>
        <dbReference type="Proteomes" id="UP000241167"/>
    </source>
</evidence>
<dbReference type="GO" id="GO:0030313">
    <property type="term" value="C:cell envelope"/>
    <property type="evidence" value="ECO:0007669"/>
    <property type="project" value="UniProtKB-SubCell"/>
</dbReference>
<dbReference type="OrthoDB" id="9799347at2"/>
<evidence type="ECO:0000313" key="6">
    <source>
        <dbReference type="EMBL" id="PSJ39836.1"/>
    </source>
</evidence>
<dbReference type="AlphaFoldDB" id="A0A2P7QPE8"/>
<gene>
    <name evidence="6" type="ORF">C7I55_14820</name>
</gene>
<proteinExistence type="predicted"/>
<dbReference type="Proteomes" id="UP000241167">
    <property type="component" value="Unassembled WGS sequence"/>
</dbReference>
<dbReference type="InterPro" id="IPR050553">
    <property type="entry name" value="Thioredoxin_ResA/DsbE_sf"/>
</dbReference>
<keyword evidence="3" id="KW-1015">Disulfide bond</keyword>
<dbReference type="Pfam" id="PF08534">
    <property type="entry name" value="Redoxin"/>
    <property type="match status" value="1"/>
</dbReference>
<keyword evidence="2" id="KW-0201">Cytochrome c-type biogenesis</keyword>
<comment type="subcellular location">
    <subcellularLocation>
        <location evidence="1">Cell envelope</location>
    </subcellularLocation>
</comment>
<evidence type="ECO:0000259" key="5">
    <source>
        <dbReference type="PROSITE" id="PS51352"/>
    </source>
</evidence>
<dbReference type="SUPFAM" id="SSF52833">
    <property type="entry name" value="Thioredoxin-like"/>
    <property type="match status" value="1"/>
</dbReference>
<feature type="domain" description="Thioredoxin" evidence="5">
    <location>
        <begin position="35"/>
        <end position="175"/>
    </location>
</feature>
<keyword evidence="4" id="KW-0676">Redox-active center</keyword>
<dbReference type="Gene3D" id="3.40.30.10">
    <property type="entry name" value="Glutaredoxin"/>
    <property type="match status" value="1"/>
</dbReference>
<keyword evidence="7" id="KW-1185">Reference proteome</keyword>
<evidence type="ECO:0000256" key="1">
    <source>
        <dbReference type="ARBA" id="ARBA00004196"/>
    </source>
</evidence>
<dbReference type="PROSITE" id="PS51352">
    <property type="entry name" value="THIOREDOXIN_2"/>
    <property type="match status" value="1"/>
</dbReference>
<name>A0A2P7QPE8_9SPHN</name>
<organism evidence="6 7">
    <name type="scientific">Allosphingosinicella deserti</name>
    <dbReference type="NCBI Taxonomy" id="2116704"/>
    <lineage>
        <taxon>Bacteria</taxon>
        <taxon>Pseudomonadati</taxon>
        <taxon>Pseudomonadota</taxon>
        <taxon>Alphaproteobacteria</taxon>
        <taxon>Sphingomonadales</taxon>
        <taxon>Sphingomonadaceae</taxon>
        <taxon>Allosphingosinicella</taxon>
    </lineage>
</organism>
<dbReference type="GO" id="GO:0017004">
    <property type="term" value="P:cytochrome complex assembly"/>
    <property type="evidence" value="ECO:0007669"/>
    <property type="project" value="UniProtKB-KW"/>
</dbReference>
<evidence type="ECO:0000256" key="4">
    <source>
        <dbReference type="ARBA" id="ARBA00023284"/>
    </source>
</evidence>
<dbReference type="PANTHER" id="PTHR42852:SF6">
    <property type="entry name" value="THIOL:DISULFIDE INTERCHANGE PROTEIN DSBE"/>
    <property type="match status" value="1"/>
</dbReference>
<dbReference type="EMBL" id="PXYI01000004">
    <property type="protein sequence ID" value="PSJ39836.1"/>
    <property type="molecule type" value="Genomic_DNA"/>
</dbReference>
<dbReference type="RefSeq" id="WP_106513731.1">
    <property type="nucleotide sequence ID" value="NZ_PXYI01000004.1"/>
</dbReference>
<dbReference type="InterPro" id="IPR013766">
    <property type="entry name" value="Thioredoxin_domain"/>
</dbReference>